<proteinExistence type="predicted"/>
<organism evidence="3 4">
    <name type="scientific">Streptomyces fimbriatus</name>
    <dbReference type="NCBI Taxonomy" id="68197"/>
    <lineage>
        <taxon>Bacteria</taxon>
        <taxon>Bacillati</taxon>
        <taxon>Actinomycetota</taxon>
        <taxon>Actinomycetes</taxon>
        <taxon>Kitasatosporales</taxon>
        <taxon>Streptomycetaceae</taxon>
        <taxon>Streptomyces</taxon>
    </lineage>
</organism>
<dbReference type="EMBL" id="JBHSKL010000029">
    <property type="protein sequence ID" value="MFC5227359.1"/>
    <property type="molecule type" value="Genomic_DNA"/>
</dbReference>
<feature type="signal peptide" evidence="2">
    <location>
        <begin position="1"/>
        <end position="29"/>
    </location>
</feature>
<name>A0ABW0DAB1_STRFI</name>
<protein>
    <recommendedName>
        <fullName evidence="5">Secreted protein</fullName>
    </recommendedName>
</protein>
<accession>A0ABW0DAB1</accession>
<reference evidence="4" key="1">
    <citation type="journal article" date="2019" name="Int. J. Syst. Evol. Microbiol.">
        <title>The Global Catalogue of Microorganisms (GCM) 10K type strain sequencing project: providing services to taxonomists for standard genome sequencing and annotation.</title>
        <authorList>
            <consortium name="The Broad Institute Genomics Platform"/>
            <consortium name="The Broad Institute Genome Sequencing Center for Infectious Disease"/>
            <person name="Wu L."/>
            <person name="Ma J."/>
        </authorList>
    </citation>
    <scope>NUCLEOTIDE SEQUENCE [LARGE SCALE GENOMIC DNA]</scope>
    <source>
        <strain evidence="4">CCM 8479</strain>
    </source>
</reference>
<gene>
    <name evidence="3" type="ORF">ACFPN6_22755</name>
</gene>
<feature type="chain" id="PRO_5046950121" description="Secreted protein" evidence="2">
    <location>
        <begin position="30"/>
        <end position="71"/>
    </location>
</feature>
<dbReference type="RefSeq" id="WP_344645885.1">
    <property type="nucleotide sequence ID" value="NZ_BAAASS010000021.1"/>
</dbReference>
<comment type="caution">
    <text evidence="3">The sequence shown here is derived from an EMBL/GenBank/DDBJ whole genome shotgun (WGS) entry which is preliminary data.</text>
</comment>
<evidence type="ECO:0000256" key="1">
    <source>
        <dbReference type="SAM" id="MobiDB-lite"/>
    </source>
</evidence>
<evidence type="ECO:0000256" key="2">
    <source>
        <dbReference type="SAM" id="SignalP"/>
    </source>
</evidence>
<dbReference type="Proteomes" id="UP001596156">
    <property type="component" value="Unassembled WGS sequence"/>
</dbReference>
<sequence length="71" mass="7686">MLIRLVCRFAGAVLSWPVLLARSSVPENAEEHRTRRVHLLGVIRYPTSARPRSRPGTSLPVPSGPGTGSVV</sequence>
<feature type="region of interest" description="Disordered" evidence="1">
    <location>
        <begin position="47"/>
        <end position="71"/>
    </location>
</feature>
<keyword evidence="2" id="KW-0732">Signal</keyword>
<evidence type="ECO:0000313" key="4">
    <source>
        <dbReference type="Proteomes" id="UP001596156"/>
    </source>
</evidence>
<evidence type="ECO:0008006" key="5">
    <source>
        <dbReference type="Google" id="ProtNLM"/>
    </source>
</evidence>
<evidence type="ECO:0000313" key="3">
    <source>
        <dbReference type="EMBL" id="MFC5227359.1"/>
    </source>
</evidence>
<keyword evidence="4" id="KW-1185">Reference proteome</keyword>